<dbReference type="EMBL" id="CP008743">
    <property type="protein sequence ID" value="ARN85025.1"/>
    <property type="molecule type" value="Genomic_DNA"/>
</dbReference>
<feature type="signal peptide" evidence="1">
    <location>
        <begin position="1"/>
        <end position="33"/>
    </location>
</feature>
<protein>
    <submittedName>
        <fullName evidence="2">Uncharacterized protein</fullName>
    </submittedName>
</protein>
<reference evidence="2 3" key="1">
    <citation type="submission" date="2014-06" db="EMBL/GenBank/DDBJ databases">
        <title>The genome of the endonuclear symbiont Nucleicultrix amoebiphila.</title>
        <authorList>
            <person name="Schulz F."/>
            <person name="Horn M."/>
        </authorList>
    </citation>
    <scope>NUCLEOTIDE SEQUENCE [LARGE SCALE GENOMIC DNA]</scope>
    <source>
        <strain evidence="2 3">FS5</strain>
    </source>
</reference>
<evidence type="ECO:0000256" key="1">
    <source>
        <dbReference type="SAM" id="SignalP"/>
    </source>
</evidence>
<dbReference type="Proteomes" id="UP000237351">
    <property type="component" value="Chromosome"/>
</dbReference>
<evidence type="ECO:0000313" key="3">
    <source>
        <dbReference type="Proteomes" id="UP000237351"/>
    </source>
</evidence>
<dbReference type="AlphaFoldDB" id="A0A1W6N580"/>
<keyword evidence="1" id="KW-0732">Signal</keyword>
<keyword evidence="3" id="KW-1185">Reference proteome</keyword>
<proteinExistence type="predicted"/>
<sequence length="459" mass="51287">MDFFFNLGTKKYNMFLKSLSFILLILSGTTVFAGTPFKSDDQEAIIKNGGKAPGLARIGLRMGDTEKLLGSAVLLSAQSIGLPVEYEGRVFVSAKHIFLTLYADLRKEFEAPHLKLTPDAIQDHIDTYTAQKLFLAMEGSNTSVSRRIQDLYYSNPEDTNEDNDYVFGILDEAIVDVSLPKVSNLSVEQMVAQPVFLAGYGITKMQNNVFEDGVKRAGGQVITKLRGKNSFSAAFQDYSHTLESGIALHVQSKKNPTKKKMKFLALDQLRKYLPRTSLKAFSSKEETLEKLTDSLTTLKAGQREEFRTWETTSLENPFYLFKQATSTVYSEQGDSGGPAYIIGDNGELQLVGIMASVLKPYNFNPETVTYVEGAKRLSQTEVSTYVQDLDFTDKSKASFSQKIYNNLCIIYDKVCSALNFSTRAHTHRNGGTVYVHLKKPIELFVEKFFSRLEKDSSSA</sequence>
<gene>
    <name evidence="2" type="ORF">GQ61_06665</name>
</gene>
<evidence type="ECO:0000313" key="2">
    <source>
        <dbReference type="EMBL" id="ARN85025.1"/>
    </source>
</evidence>
<accession>A0A1W6N580</accession>
<feature type="chain" id="PRO_5013094434" evidence="1">
    <location>
        <begin position="34"/>
        <end position="459"/>
    </location>
</feature>
<name>A0A1W6N580_9PROT</name>
<dbReference type="KEGG" id="naf:GQ61_06665"/>
<organism evidence="2 3">
    <name type="scientific">Candidatus Nucleicultrix amoebiphila FS5</name>
    <dbReference type="NCBI Taxonomy" id="1414854"/>
    <lineage>
        <taxon>Bacteria</taxon>
        <taxon>Pseudomonadati</taxon>
        <taxon>Pseudomonadota</taxon>
        <taxon>Alphaproteobacteria</taxon>
        <taxon>Holosporales</taxon>
        <taxon>Candidatus Nucleicultricaceae</taxon>
        <taxon>Candidatus Nucleicultrix</taxon>
    </lineage>
</organism>